<evidence type="ECO:0000313" key="9">
    <source>
        <dbReference type="EMBL" id="CAA9553162.1"/>
    </source>
</evidence>
<keyword evidence="5 7" id="KW-1133">Transmembrane helix</keyword>
<dbReference type="PANTHER" id="PTHR43227:SF8">
    <property type="entry name" value="DIACETYLCHITOBIOSE UPTAKE SYSTEM PERMEASE PROTEIN DASB"/>
    <property type="match status" value="1"/>
</dbReference>
<keyword evidence="3" id="KW-1003">Cell membrane</keyword>
<evidence type="ECO:0000256" key="4">
    <source>
        <dbReference type="ARBA" id="ARBA00022692"/>
    </source>
</evidence>
<comment type="similarity">
    <text evidence="7">Belongs to the binding-protein-dependent transport system permease family.</text>
</comment>
<evidence type="ECO:0000256" key="1">
    <source>
        <dbReference type="ARBA" id="ARBA00004651"/>
    </source>
</evidence>
<dbReference type="EMBL" id="CADCWE010000201">
    <property type="protein sequence ID" value="CAA9553162.1"/>
    <property type="molecule type" value="Genomic_DNA"/>
</dbReference>
<dbReference type="CDD" id="cd06261">
    <property type="entry name" value="TM_PBP2"/>
    <property type="match status" value="1"/>
</dbReference>
<feature type="transmembrane region" description="Helical" evidence="7">
    <location>
        <begin position="73"/>
        <end position="93"/>
    </location>
</feature>
<evidence type="ECO:0000256" key="7">
    <source>
        <dbReference type="RuleBase" id="RU363032"/>
    </source>
</evidence>
<dbReference type="Pfam" id="PF00528">
    <property type="entry name" value="BPD_transp_1"/>
    <property type="match status" value="1"/>
</dbReference>
<dbReference type="Gene3D" id="1.10.3720.10">
    <property type="entry name" value="MetI-like"/>
    <property type="match status" value="1"/>
</dbReference>
<evidence type="ECO:0000256" key="6">
    <source>
        <dbReference type="ARBA" id="ARBA00023136"/>
    </source>
</evidence>
<dbReference type="InterPro" id="IPR035906">
    <property type="entry name" value="MetI-like_sf"/>
</dbReference>
<evidence type="ECO:0000256" key="2">
    <source>
        <dbReference type="ARBA" id="ARBA00022448"/>
    </source>
</evidence>
<evidence type="ECO:0000256" key="5">
    <source>
        <dbReference type="ARBA" id="ARBA00022989"/>
    </source>
</evidence>
<gene>
    <name evidence="9" type="ORF">AVDCRST_MAG73-3133</name>
</gene>
<keyword evidence="6 7" id="KW-0472">Membrane</keyword>
<feature type="transmembrane region" description="Helical" evidence="7">
    <location>
        <begin position="7"/>
        <end position="26"/>
    </location>
</feature>
<accession>A0A6J4UMB8</accession>
<dbReference type="SUPFAM" id="SSF161098">
    <property type="entry name" value="MetI-like"/>
    <property type="match status" value="1"/>
</dbReference>
<sequence>MTRDERWTPYLFLLPAMVLLLMWRYIPIVSGLRESFYSNALSLTGGREFVGWDNFTRLFDDPVFWQSLRVTTWFNVIVSPLQVVLALALAVVANQALRGIGVFRTILLLPVAISINITSLAWGQALDTNYGLVNGLLDAVGIARQPFLRSVDQALPTLVGIVSWIGVPFWMLFLLAGLQGIPREVLEAARIDGASRWQAFWHVTVPLLRRTILFVLVSDTVINFTLFAPPYLLTRGGPQESTNLMMYEAWQRGFVYGDLGASAAMVFVLLLITVVVVAVEFALLRPRH</sequence>
<dbReference type="GO" id="GO:0055085">
    <property type="term" value="P:transmembrane transport"/>
    <property type="evidence" value="ECO:0007669"/>
    <property type="project" value="InterPro"/>
</dbReference>
<evidence type="ECO:0000256" key="3">
    <source>
        <dbReference type="ARBA" id="ARBA00022475"/>
    </source>
</evidence>
<evidence type="ECO:0000259" key="8">
    <source>
        <dbReference type="PROSITE" id="PS50928"/>
    </source>
</evidence>
<proteinExistence type="inferred from homology"/>
<organism evidence="9">
    <name type="scientific">uncultured Thermomicrobiales bacterium</name>
    <dbReference type="NCBI Taxonomy" id="1645740"/>
    <lineage>
        <taxon>Bacteria</taxon>
        <taxon>Pseudomonadati</taxon>
        <taxon>Thermomicrobiota</taxon>
        <taxon>Thermomicrobia</taxon>
        <taxon>Thermomicrobiales</taxon>
        <taxon>environmental samples</taxon>
    </lineage>
</organism>
<feature type="transmembrane region" description="Helical" evidence="7">
    <location>
        <begin position="154"/>
        <end position="176"/>
    </location>
</feature>
<feature type="transmembrane region" description="Helical" evidence="7">
    <location>
        <begin position="212"/>
        <end position="233"/>
    </location>
</feature>
<reference evidence="9" key="1">
    <citation type="submission" date="2020-02" db="EMBL/GenBank/DDBJ databases">
        <authorList>
            <person name="Meier V. D."/>
        </authorList>
    </citation>
    <scope>NUCLEOTIDE SEQUENCE</scope>
    <source>
        <strain evidence="9">AVDCRST_MAG73</strain>
    </source>
</reference>
<dbReference type="PROSITE" id="PS50928">
    <property type="entry name" value="ABC_TM1"/>
    <property type="match status" value="1"/>
</dbReference>
<dbReference type="InterPro" id="IPR050809">
    <property type="entry name" value="UgpAE/MalFG_permease"/>
</dbReference>
<comment type="subcellular location">
    <subcellularLocation>
        <location evidence="1 7">Cell membrane</location>
        <topology evidence="1 7">Multi-pass membrane protein</topology>
    </subcellularLocation>
</comment>
<dbReference type="InterPro" id="IPR000515">
    <property type="entry name" value="MetI-like"/>
</dbReference>
<protein>
    <recommendedName>
        <fullName evidence="8">ABC transmembrane type-1 domain-containing protein</fullName>
    </recommendedName>
</protein>
<keyword evidence="2 7" id="KW-0813">Transport</keyword>
<feature type="domain" description="ABC transmembrane type-1" evidence="8">
    <location>
        <begin position="68"/>
        <end position="280"/>
    </location>
</feature>
<feature type="transmembrane region" description="Helical" evidence="7">
    <location>
        <begin position="105"/>
        <end position="125"/>
    </location>
</feature>
<dbReference type="AlphaFoldDB" id="A0A6J4UMB8"/>
<dbReference type="PANTHER" id="PTHR43227">
    <property type="entry name" value="BLL4140 PROTEIN"/>
    <property type="match status" value="1"/>
</dbReference>
<name>A0A6J4UMB8_9BACT</name>
<feature type="transmembrane region" description="Helical" evidence="7">
    <location>
        <begin position="253"/>
        <end position="284"/>
    </location>
</feature>
<dbReference type="GO" id="GO:0005886">
    <property type="term" value="C:plasma membrane"/>
    <property type="evidence" value="ECO:0007669"/>
    <property type="project" value="UniProtKB-SubCell"/>
</dbReference>
<keyword evidence="4 7" id="KW-0812">Transmembrane</keyword>